<dbReference type="Proteomes" id="UP000823926">
    <property type="component" value="Unassembled WGS sequence"/>
</dbReference>
<dbReference type="Pfam" id="PF02872">
    <property type="entry name" value="5_nucleotid_C"/>
    <property type="match status" value="1"/>
</dbReference>
<dbReference type="PANTHER" id="PTHR11575">
    <property type="entry name" value="5'-NUCLEOTIDASE-RELATED"/>
    <property type="match status" value="1"/>
</dbReference>
<dbReference type="Gene3D" id="3.90.780.10">
    <property type="entry name" value="5'-Nucleotidase, C-terminal domain"/>
    <property type="match status" value="1"/>
</dbReference>
<dbReference type="PANTHER" id="PTHR11575:SF6">
    <property type="entry name" value="2',3'-CYCLIC-NUCLEOTIDE 2'-PHOSPHODIESTERASE_3'-NUCLEOTIDASE"/>
    <property type="match status" value="1"/>
</dbReference>
<feature type="domain" description="5'-Nucleotidase C-terminal" evidence="2">
    <location>
        <begin position="191"/>
        <end position="345"/>
    </location>
</feature>
<comment type="caution">
    <text evidence="3">The sequence shown here is derived from an EMBL/GenBank/DDBJ whole genome shotgun (WGS) entry which is preliminary data.</text>
</comment>
<dbReference type="InterPro" id="IPR036907">
    <property type="entry name" value="5'-Nucleotdase_C_sf"/>
</dbReference>
<name>A0A9D1TXM0_9BACT</name>
<sequence>MRNIARTSKQFILFWVTILITASYAAAQHHTRLIVTCGNSYTFPFDPLTNRYCSGSLLAAASFAEQWKKELGANNVYWVDIPLRKLPLGEAVYHHLGDSTLRQRVMQHGGCLTGPSGDSLLTRFRVEQTAVDSLDDTEWLIVDRYEVGGETATQAKRYDNRNARPSQEAENQWRTEEQQVRAFFAAPVTQLDTTITTRDCFFGPSTFAELFHRFQFETAPKADISLFAPPVMDAALPAGEVRLGDILRWFRYDNRLVTVRLSGEQLQQFLEKLFGMRYFRISGPESDLVRLKVPYYLHDDVTGIRFRVDLTARYGHRVTIYEDEQGNAFQPKGEYTVVLNSFRARDLEQMGLAVQTAAEDYRLALAAWLMQQEWLRPRARDNWSAGPERWVRAIAERERRTIFQP</sequence>
<reference evidence="3" key="1">
    <citation type="journal article" date="2021" name="PeerJ">
        <title>Extensive microbial diversity within the chicken gut microbiome revealed by metagenomics and culture.</title>
        <authorList>
            <person name="Gilroy R."/>
            <person name="Ravi A."/>
            <person name="Getino M."/>
            <person name="Pursley I."/>
            <person name="Horton D.L."/>
            <person name="Alikhan N.F."/>
            <person name="Baker D."/>
            <person name="Gharbi K."/>
            <person name="Hall N."/>
            <person name="Watson M."/>
            <person name="Adriaenssens E.M."/>
            <person name="Foster-Nyarko E."/>
            <person name="Jarju S."/>
            <person name="Secka A."/>
            <person name="Antonio M."/>
            <person name="Oren A."/>
            <person name="Chaudhuri R.R."/>
            <person name="La Ragione R."/>
            <person name="Hildebrand F."/>
            <person name="Pallen M.J."/>
        </authorList>
    </citation>
    <scope>NUCLEOTIDE SEQUENCE</scope>
    <source>
        <strain evidence="3">ChiBcec15-1070</strain>
    </source>
</reference>
<dbReference type="InterPro" id="IPR008334">
    <property type="entry name" value="5'-Nucleotdase_C"/>
</dbReference>
<reference evidence="3" key="2">
    <citation type="submission" date="2021-04" db="EMBL/GenBank/DDBJ databases">
        <authorList>
            <person name="Gilroy R."/>
        </authorList>
    </citation>
    <scope>NUCLEOTIDE SEQUENCE</scope>
    <source>
        <strain evidence="3">ChiBcec15-1070</strain>
    </source>
</reference>
<accession>A0A9D1TXM0</accession>
<dbReference type="SUPFAM" id="SSF55816">
    <property type="entry name" value="5'-nucleotidase (syn. UDP-sugar hydrolase), C-terminal domain"/>
    <property type="match status" value="1"/>
</dbReference>
<keyword evidence="1" id="KW-0732">Signal</keyword>
<dbReference type="AlphaFoldDB" id="A0A9D1TXM0"/>
<dbReference type="InterPro" id="IPR006179">
    <property type="entry name" value="5_nucleotidase/apyrase"/>
</dbReference>
<proteinExistence type="predicted"/>
<feature type="chain" id="PRO_5038426324" evidence="1">
    <location>
        <begin position="28"/>
        <end position="405"/>
    </location>
</feature>
<dbReference type="GO" id="GO:0016787">
    <property type="term" value="F:hydrolase activity"/>
    <property type="evidence" value="ECO:0007669"/>
    <property type="project" value="InterPro"/>
</dbReference>
<gene>
    <name evidence="3" type="ORF">H9888_03880</name>
</gene>
<organism evidence="3 4">
    <name type="scientific">Candidatus Rikenella faecigallinarum</name>
    <dbReference type="NCBI Taxonomy" id="2838745"/>
    <lineage>
        <taxon>Bacteria</taxon>
        <taxon>Pseudomonadati</taxon>
        <taxon>Bacteroidota</taxon>
        <taxon>Bacteroidia</taxon>
        <taxon>Bacteroidales</taxon>
        <taxon>Rikenellaceae</taxon>
        <taxon>Rikenella</taxon>
    </lineage>
</organism>
<evidence type="ECO:0000313" key="4">
    <source>
        <dbReference type="Proteomes" id="UP000823926"/>
    </source>
</evidence>
<protein>
    <submittedName>
        <fullName evidence="3">5'-nucleotidase C-terminal domain-containing protein</fullName>
    </submittedName>
</protein>
<dbReference type="EMBL" id="DXHL01000020">
    <property type="protein sequence ID" value="HIW10623.1"/>
    <property type="molecule type" value="Genomic_DNA"/>
</dbReference>
<evidence type="ECO:0000256" key="1">
    <source>
        <dbReference type="SAM" id="SignalP"/>
    </source>
</evidence>
<feature type="signal peptide" evidence="1">
    <location>
        <begin position="1"/>
        <end position="27"/>
    </location>
</feature>
<evidence type="ECO:0000313" key="3">
    <source>
        <dbReference type="EMBL" id="HIW10623.1"/>
    </source>
</evidence>
<dbReference type="GO" id="GO:0030288">
    <property type="term" value="C:outer membrane-bounded periplasmic space"/>
    <property type="evidence" value="ECO:0007669"/>
    <property type="project" value="TreeGrafter"/>
</dbReference>
<evidence type="ECO:0000259" key="2">
    <source>
        <dbReference type="Pfam" id="PF02872"/>
    </source>
</evidence>
<dbReference type="GO" id="GO:0009166">
    <property type="term" value="P:nucleotide catabolic process"/>
    <property type="evidence" value="ECO:0007669"/>
    <property type="project" value="InterPro"/>
</dbReference>